<gene>
    <name evidence="16" type="ORF">EIP91_009900</name>
</gene>
<dbReference type="AlphaFoldDB" id="A0A4R0RZM6"/>
<dbReference type="EC" id="5.2.1.8" evidence="4"/>
<proteinExistence type="inferred from homology"/>
<dbReference type="CDD" id="cd10014">
    <property type="entry name" value="TFIIA_gamma_C"/>
    <property type="match status" value="1"/>
</dbReference>
<evidence type="ECO:0000256" key="2">
    <source>
        <dbReference type="ARBA" id="ARBA00004123"/>
    </source>
</evidence>
<evidence type="ECO:0000256" key="13">
    <source>
        <dbReference type="ARBA" id="ARBA00032215"/>
    </source>
</evidence>
<comment type="subunit">
    <text evidence="14">TFIIA is a heterodimer composed of the large TOA1 and the small TOA2 subunits.</text>
</comment>
<dbReference type="GO" id="GO:0006367">
    <property type="term" value="P:transcription initiation at RNA polymerase II promoter"/>
    <property type="evidence" value="ECO:0007669"/>
    <property type="project" value="InterPro"/>
</dbReference>
<dbReference type="PANTHER" id="PTHR11071">
    <property type="entry name" value="PEPTIDYL-PROLYL CIS-TRANS ISOMERASE"/>
    <property type="match status" value="1"/>
</dbReference>
<keyword evidence="6" id="KW-0805">Transcription regulation</keyword>
<dbReference type="InterPro" id="IPR029000">
    <property type="entry name" value="Cyclophilin-like_dom_sf"/>
</dbReference>
<evidence type="ECO:0000256" key="7">
    <source>
        <dbReference type="ARBA" id="ARBA00023110"/>
    </source>
</evidence>
<accession>A0A4R0RZM6</accession>
<dbReference type="Pfam" id="PF02268">
    <property type="entry name" value="TFIIA_gamma_N"/>
    <property type="match status" value="1"/>
</dbReference>
<dbReference type="SUPFAM" id="SSF50784">
    <property type="entry name" value="Transcription factor IIA (TFIIA), beta-barrel domain"/>
    <property type="match status" value="1"/>
</dbReference>
<comment type="caution">
    <text evidence="16">The sequence shown here is derived from an EMBL/GenBank/DDBJ whole genome shotgun (WGS) entry which is preliminary data.</text>
</comment>
<evidence type="ECO:0000256" key="6">
    <source>
        <dbReference type="ARBA" id="ARBA00023015"/>
    </source>
</evidence>
<keyword evidence="9" id="KW-0413">Isomerase</keyword>
<dbReference type="PRINTS" id="PR00153">
    <property type="entry name" value="CSAPPISMRASE"/>
</dbReference>
<dbReference type="InterPro" id="IPR009088">
    <property type="entry name" value="TFIIA_b-brl"/>
</dbReference>
<dbReference type="PROSITE" id="PS50072">
    <property type="entry name" value="CSA_PPIASE_2"/>
    <property type="match status" value="1"/>
</dbReference>
<dbReference type="PANTHER" id="PTHR11071:SF561">
    <property type="entry name" value="PEPTIDYL-PROLYL CIS-TRANS ISOMERASE D-RELATED"/>
    <property type="match status" value="1"/>
</dbReference>
<dbReference type="PROSITE" id="PS00170">
    <property type="entry name" value="CSA_PPIASE_1"/>
    <property type="match status" value="1"/>
</dbReference>
<comment type="catalytic activity">
    <reaction evidence="1">
        <text>[protein]-peptidylproline (omega=180) = [protein]-peptidylproline (omega=0)</text>
        <dbReference type="Rhea" id="RHEA:16237"/>
        <dbReference type="Rhea" id="RHEA-COMP:10747"/>
        <dbReference type="Rhea" id="RHEA-COMP:10748"/>
        <dbReference type="ChEBI" id="CHEBI:83833"/>
        <dbReference type="ChEBI" id="CHEBI:83834"/>
        <dbReference type="EC" id="5.2.1.8"/>
    </reaction>
</comment>
<evidence type="ECO:0000256" key="8">
    <source>
        <dbReference type="ARBA" id="ARBA00023163"/>
    </source>
</evidence>
<dbReference type="STRING" id="92696.A0A4R0RZM6"/>
<evidence type="ECO:0000256" key="11">
    <source>
        <dbReference type="ARBA" id="ARBA00024733"/>
    </source>
</evidence>
<dbReference type="GO" id="GO:0016018">
    <property type="term" value="F:cyclosporin A binding"/>
    <property type="evidence" value="ECO:0007669"/>
    <property type="project" value="TreeGrafter"/>
</dbReference>
<evidence type="ECO:0000256" key="5">
    <source>
        <dbReference type="ARBA" id="ARBA00019928"/>
    </source>
</evidence>
<keyword evidence="10" id="KW-0539">Nucleus</keyword>
<dbReference type="GO" id="GO:0006457">
    <property type="term" value="P:protein folding"/>
    <property type="evidence" value="ECO:0007669"/>
    <property type="project" value="InterPro"/>
</dbReference>
<evidence type="ECO:0000256" key="4">
    <source>
        <dbReference type="ARBA" id="ARBA00013194"/>
    </source>
</evidence>
<dbReference type="GO" id="GO:0005737">
    <property type="term" value="C:cytoplasm"/>
    <property type="evidence" value="ECO:0007669"/>
    <property type="project" value="TreeGrafter"/>
</dbReference>
<dbReference type="Pfam" id="PF02751">
    <property type="entry name" value="TFIIA_gamma_C"/>
    <property type="match status" value="1"/>
</dbReference>
<dbReference type="FunFam" id="2.30.18.10:FF:000003">
    <property type="entry name" value="Transcription initiation factor IIA subunit 2"/>
    <property type="match status" value="1"/>
</dbReference>
<dbReference type="InterPro" id="IPR002130">
    <property type="entry name" value="Cyclophilin-type_PPIase_dom"/>
</dbReference>
<protein>
    <recommendedName>
        <fullName evidence="5">Transcription initiation factor IIA subunit 2</fullName>
        <ecNumber evidence="4">5.2.1.8</ecNumber>
    </recommendedName>
    <alternativeName>
        <fullName evidence="13">General transcription factor IIA subunit 2</fullName>
    </alternativeName>
    <alternativeName>
        <fullName evidence="12">Transcription initiation factor IIA small chain</fullName>
    </alternativeName>
</protein>
<name>A0A4R0RZM6_9APHY</name>
<evidence type="ECO:0000256" key="3">
    <source>
        <dbReference type="ARBA" id="ARBA00007675"/>
    </source>
</evidence>
<dbReference type="Gene3D" id="2.40.100.10">
    <property type="entry name" value="Cyclophilin-like"/>
    <property type="match status" value="1"/>
</dbReference>
<dbReference type="Gene3D" id="1.10.287.190">
    <property type="entry name" value="Transcription factor IIA gamma subunit, alpha-helical domain"/>
    <property type="match status" value="1"/>
</dbReference>
<dbReference type="Pfam" id="PF00160">
    <property type="entry name" value="Pro_isomerase"/>
    <property type="match status" value="1"/>
</dbReference>
<evidence type="ECO:0000256" key="10">
    <source>
        <dbReference type="ARBA" id="ARBA00023242"/>
    </source>
</evidence>
<dbReference type="InterPro" id="IPR015871">
    <property type="entry name" value="TFIIA_gsu_C"/>
</dbReference>
<dbReference type="Proteomes" id="UP000292702">
    <property type="component" value="Unassembled WGS sequence"/>
</dbReference>
<dbReference type="GO" id="GO:0005672">
    <property type="term" value="C:transcription factor TFIIA complex"/>
    <property type="evidence" value="ECO:0007669"/>
    <property type="project" value="InterPro"/>
</dbReference>
<reference evidence="16 17" key="1">
    <citation type="submission" date="2018-11" db="EMBL/GenBank/DDBJ databases">
        <title>Genome assembly of Steccherinum ochraceum LE-BIN_3174, the white-rot fungus of the Steccherinaceae family (The Residual Polyporoid clade, Polyporales, Basidiomycota).</title>
        <authorList>
            <person name="Fedorova T.V."/>
            <person name="Glazunova O.A."/>
            <person name="Landesman E.O."/>
            <person name="Moiseenko K.V."/>
            <person name="Psurtseva N.V."/>
            <person name="Savinova O.S."/>
            <person name="Shakhova N.V."/>
            <person name="Tyazhelova T.V."/>
            <person name="Vasina D.V."/>
        </authorList>
    </citation>
    <scope>NUCLEOTIDE SEQUENCE [LARGE SCALE GENOMIC DNA]</scope>
    <source>
        <strain evidence="16 17">LE-BIN_3174</strain>
    </source>
</reference>
<sequence>MTSQVFLDIFIGDKDKHAEEETAYNATNTLLAKNAAIYGLPSDPQELSEEQQDILKELDSSLTMRFTPPKPLNAGRIVFELDSSPGLAKTRANFVALCTGEKGTCKNAPTKKLHYLDCPVHRIVKGFVAQGGDITRGDGSGGESIYGGKFNDEKEGLKKKMKRKSLAMANSGKNSNSSQFFIVLTDDEAKLSKMNGKYVAFGVMKSGGEVLDKLDEVGGGADGKSSQPVWIGGCVTSRHEKRVTLRDCCVVSGGGPRAPEAFDSFVGVHIVHSLSTPSQHPHCRTEKTFESHAHTPLVLTPQLLLTMASAYYEFYRGSSIGMALTDSLDELITSGAITPQLAMKVLQQFDKSLADTIVKQVKTKTTLKGHLHTYRLCDDVWTFIVKNPSFKMESNEMVSAQKIKIVACKNGDAIETGKK</sequence>
<evidence type="ECO:0000256" key="14">
    <source>
        <dbReference type="ARBA" id="ARBA00063181"/>
    </source>
</evidence>
<evidence type="ECO:0000259" key="15">
    <source>
        <dbReference type="PROSITE" id="PS50072"/>
    </source>
</evidence>
<dbReference type="GO" id="GO:0003755">
    <property type="term" value="F:peptidyl-prolyl cis-trans isomerase activity"/>
    <property type="evidence" value="ECO:0007669"/>
    <property type="project" value="UniProtKB-KW"/>
</dbReference>
<keyword evidence="7" id="KW-0697">Rotamase</keyword>
<comment type="similarity">
    <text evidence="3">Belongs to the TFIIA subunit 2 family.</text>
</comment>
<evidence type="ECO:0000256" key="1">
    <source>
        <dbReference type="ARBA" id="ARBA00000971"/>
    </source>
</evidence>
<evidence type="ECO:0000256" key="9">
    <source>
        <dbReference type="ARBA" id="ARBA00023235"/>
    </source>
</evidence>
<organism evidence="16 17">
    <name type="scientific">Steccherinum ochraceum</name>
    <dbReference type="NCBI Taxonomy" id="92696"/>
    <lineage>
        <taxon>Eukaryota</taxon>
        <taxon>Fungi</taxon>
        <taxon>Dikarya</taxon>
        <taxon>Basidiomycota</taxon>
        <taxon>Agaricomycotina</taxon>
        <taxon>Agaricomycetes</taxon>
        <taxon>Polyporales</taxon>
        <taxon>Steccherinaceae</taxon>
        <taxon>Steccherinum</taxon>
    </lineage>
</organism>
<evidence type="ECO:0000313" key="16">
    <source>
        <dbReference type="EMBL" id="TCD68754.1"/>
    </source>
</evidence>
<evidence type="ECO:0000256" key="12">
    <source>
        <dbReference type="ARBA" id="ARBA00029848"/>
    </source>
</evidence>
<dbReference type="Gene3D" id="2.30.18.10">
    <property type="entry name" value="Transcription factor IIA (TFIIA), beta-barrel domain"/>
    <property type="match status" value="1"/>
</dbReference>
<dbReference type="EMBL" id="RWJN01000058">
    <property type="protein sequence ID" value="TCD68754.1"/>
    <property type="molecule type" value="Genomic_DNA"/>
</dbReference>
<dbReference type="SUPFAM" id="SSF50891">
    <property type="entry name" value="Cyclophilin-like"/>
    <property type="match status" value="1"/>
</dbReference>
<keyword evidence="17" id="KW-1185">Reference proteome</keyword>
<dbReference type="InterPro" id="IPR020892">
    <property type="entry name" value="Cyclophilin-type_PPIase_CS"/>
</dbReference>
<dbReference type="InterPro" id="IPR009083">
    <property type="entry name" value="TFIIA_a-hlx"/>
</dbReference>
<keyword evidence="8" id="KW-0804">Transcription</keyword>
<comment type="function">
    <text evidence="11">TFIIA is a component of the transcription machinery of RNA polymerase II and plays an important role in transcriptional activation. TFIIA in a complex with TBP mediates transcriptional activity.</text>
</comment>
<dbReference type="OrthoDB" id="193499at2759"/>
<comment type="subcellular location">
    <subcellularLocation>
        <location evidence="2">Nucleus</location>
    </subcellularLocation>
</comment>
<dbReference type="InterPro" id="IPR015872">
    <property type="entry name" value="TFIIA_gsu_N"/>
</dbReference>
<dbReference type="FunFam" id="1.10.287.190:FF:000001">
    <property type="entry name" value="Transcription initiation factor IIA subunit 2"/>
    <property type="match status" value="1"/>
</dbReference>
<feature type="domain" description="PPIase cyclophilin-type" evidence="15">
    <location>
        <begin position="73"/>
        <end position="236"/>
    </location>
</feature>
<evidence type="ECO:0000313" key="17">
    <source>
        <dbReference type="Proteomes" id="UP000292702"/>
    </source>
</evidence>
<dbReference type="SUPFAM" id="SSF47396">
    <property type="entry name" value="Transcription factor IIA (TFIIA), alpha-helical domain"/>
    <property type="match status" value="1"/>
</dbReference>
<dbReference type="CDD" id="cd10145">
    <property type="entry name" value="TFIIA_gamma_N"/>
    <property type="match status" value="1"/>
</dbReference>